<comment type="caution">
    <text evidence="1">The sequence shown here is derived from an EMBL/GenBank/DDBJ whole genome shotgun (WGS) entry which is preliminary data.</text>
</comment>
<reference evidence="1" key="1">
    <citation type="journal article" date="2015" name="Nature">
        <title>Complex archaea that bridge the gap between prokaryotes and eukaryotes.</title>
        <authorList>
            <person name="Spang A."/>
            <person name="Saw J.H."/>
            <person name="Jorgensen S.L."/>
            <person name="Zaremba-Niedzwiedzka K."/>
            <person name="Martijn J."/>
            <person name="Lind A.E."/>
            <person name="van Eijk R."/>
            <person name="Schleper C."/>
            <person name="Guy L."/>
            <person name="Ettema T.J."/>
        </authorList>
    </citation>
    <scope>NUCLEOTIDE SEQUENCE</scope>
</reference>
<protein>
    <submittedName>
        <fullName evidence="1">Uncharacterized protein</fullName>
    </submittedName>
</protein>
<dbReference type="AlphaFoldDB" id="A0A0F9JE36"/>
<proteinExistence type="predicted"/>
<gene>
    <name evidence="1" type="ORF">LCGC14_1767310</name>
</gene>
<name>A0A0F9JE36_9ZZZZ</name>
<dbReference type="EMBL" id="LAZR01016524">
    <property type="protein sequence ID" value="KKM04131.1"/>
    <property type="molecule type" value="Genomic_DNA"/>
</dbReference>
<evidence type="ECO:0000313" key="1">
    <source>
        <dbReference type="EMBL" id="KKM04131.1"/>
    </source>
</evidence>
<accession>A0A0F9JE36</accession>
<organism evidence="1">
    <name type="scientific">marine sediment metagenome</name>
    <dbReference type="NCBI Taxonomy" id="412755"/>
    <lineage>
        <taxon>unclassified sequences</taxon>
        <taxon>metagenomes</taxon>
        <taxon>ecological metagenomes</taxon>
    </lineage>
</organism>
<sequence length="95" mass="11188">MGERIVVDTHFAIGEVVRVRDDVPAVNAWGYPNYIGRKFRVEEIVIDWSYPHGNRWIQYRVLLDNKIIRAFDESRLEKCADNMAETPAQARRRRA</sequence>